<dbReference type="EMBL" id="ML771199">
    <property type="protein sequence ID" value="KAE9382645.1"/>
    <property type="molecule type" value="Genomic_DNA"/>
</dbReference>
<evidence type="ECO:0000313" key="3">
    <source>
        <dbReference type="EMBL" id="KAE9382645.1"/>
    </source>
</evidence>
<accession>A0A6A4GAZ7</accession>
<keyword evidence="2" id="KW-0732">Signal</keyword>
<organism evidence="3 4">
    <name type="scientific">Gymnopus androsaceus JB14</name>
    <dbReference type="NCBI Taxonomy" id="1447944"/>
    <lineage>
        <taxon>Eukaryota</taxon>
        <taxon>Fungi</taxon>
        <taxon>Dikarya</taxon>
        <taxon>Basidiomycota</taxon>
        <taxon>Agaricomycotina</taxon>
        <taxon>Agaricomycetes</taxon>
        <taxon>Agaricomycetidae</taxon>
        <taxon>Agaricales</taxon>
        <taxon>Marasmiineae</taxon>
        <taxon>Omphalotaceae</taxon>
        <taxon>Gymnopus</taxon>
    </lineage>
</organism>
<feature type="chain" id="PRO_5025529988" evidence="2">
    <location>
        <begin position="24"/>
        <end position="98"/>
    </location>
</feature>
<name>A0A6A4GAZ7_9AGAR</name>
<gene>
    <name evidence="3" type="ORF">BT96DRAFT_1010277</name>
</gene>
<evidence type="ECO:0000256" key="2">
    <source>
        <dbReference type="SAM" id="SignalP"/>
    </source>
</evidence>
<dbReference type="AlphaFoldDB" id="A0A6A4GAZ7"/>
<proteinExistence type="predicted"/>
<feature type="region of interest" description="Disordered" evidence="1">
    <location>
        <begin position="45"/>
        <end position="64"/>
    </location>
</feature>
<evidence type="ECO:0000256" key="1">
    <source>
        <dbReference type="SAM" id="MobiDB-lite"/>
    </source>
</evidence>
<keyword evidence="4" id="KW-1185">Reference proteome</keyword>
<protein>
    <submittedName>
        <fullName evidence="3">Uncharacterized protein</fullName>
    </submittedName>
</protein>
<sequence length="98" mass="10467">MIYVSFSATLMLLALGALHIVDAAVPTTVPRSSLAPLPTATAQPALGLHSNGASLQHDSAEDRSDIHERSFLEDVGKDLVKVGEKVHIHKHHHGNSTM</sequence>
<dbReference type="Proteomes" id="UP000799118">
    <property type="component" value="Unassembled WGS sequence"/>
</dbReference>
<feature type="signal peptide" evidence="2">
    <location>
        <begin position="1"/>
        <end position="23"/>
    </location>
</feature>
<reference evidence="3" key="1">
    <citation type="journal article" date="2019" name="Environ. Microbiol.">
        <title>Fungal ecological strategies reflected in gene transcription - a case study of two litter decomposers.</title>
        <authorList>
            <person name="Barbi F."/>
            <person name="Kohler A."/>
            <person name="Barry K."/>
            <person name="Baskaran P."/>
            <person name="Daum C."/>
            <person name="Fauchery L."/>
            <person name="Ihrmark K."/>
            <person name="Kuo A."/>
            <person name="LaButti K."/>
            <person name="Lipzen A."/>
            <person name="Morin E."/>
            <person name="Grigoriev I.V."/>
            <person name="Henrissat B."/>
            <person name="Lindahl B."/>
            <person name="Martin F."/>
        </authorList>
    </citation>
    <scope>NUCLEOTIDE SEQUENCE</scope>
    <source>
        <strain evidence="3">JB14</strain>
    </source>
</reference>
<evidence type="ECO:0000313" key="4">
    <source>
        <dbReference type="Proteomes" id="UP000799118"/>
    </source>
</evidence>